<dbReference type="InterPro" id="IPR013986">
    <property type="entry name" value="DExx_box_DNA_helicase_dom_sf"/>
</dbReference>
<keyword evidence="13" id="KW-1185">Reference proteome</keyword>
<gene>
    <name evidence="10 12" type="primary">recC</name>
    <name evidence="12" type="ORF">GCM10009092_19350</name>
</gene>
<dbReference type="SUPFAM" id="SSF52980">
    <property type="entry name" value="Restriction endonuclease-like"/>
    <property type="match status" value="1"/>
</dbReference>
<dbReference type="Gene3D" id="3.40.50.300">
    <property type="entry name" value="P-loop containing nucleotide triphosphate hydrolases"/>
    <property type="match status" value="2"/>
</dbReference>
<keyword evidence="1 10" id="KW-0540">Nuclease</keyword>
<evidence type="ECO:0000256" key="1">
    <source>
        <dbReference type="ARBA" id="ARBA00022722"/>
    </source>
</evidence>
<dbReference type="EMBL" id="BAAAEI010000010">
    <property type="protein sequence ID" value="GAA0355205.1"/>
    <property type="molecule type" value="Genomic_DNA"/>
</dbReference>
<dbReference type="PANTHER" id="PTHR30591:SF1">
    <property type="entry name" value="RECBCD ENZYME SUBUNIT RECC"/>
    <property type="match status" value="1"/>
</dbReference>
<dbReference type="SUPFAM" id="SSF52540">
    <property type="entry name" value="P-loop containing nucleoside triphosphate hydrolases"/>
    <property type="match status" value="2"/>
</dbReference>
<comment type="caution">
    <text evidence="12">The sequence shown here is derived from an EMBL/GenBank/DDBJ whole genome shotgun (WGS) entry which is preliminary data.</text>
</comment>
<evidence type="ECO:0000313" key="13">
    <source>
        <dbReference type="Proteomes" id="UP001501757"/>
    </source>
</evidence>
<evidence type="ECO:0000256" key="4">
    <source>
        <dbReference type="ARBA" id="ARBA00022801"/>
    </source>
</evidence>
<keyword evidence="3 10" id="KW-0227">DNA damage</keyword>
<comment type="subunit">
    <text evidence="10">Heterotrimer of RecB, RecC and RecD. All subunits contribute to DNA-binding.</text>
</comment>
<keyword evidence="9 10" id="KW-0234">DNA repair</keyword>
<evidence type="ECO:0000313" key="12">
    <source>
        <dbReference type="EMBL" id="GAA0355205.1"/>
    </source>
</evidence>
<evidence type="ECO:0000256" key="10">
    <source>
        <dbReference type="HAMAP-Rule" id="MF_01486"/>
    </source>
</evidence>
<evidence type="ECO:0000256" key="5">
    <source>
        <dbReference type="ARBA" id="ARBA00022806"/>
    </source>
</evidence>
<evidence type="ECO:0000256" key="7">
    <source>
        <dbReference type="ARBA" id="ARBA00022840"/>
    </source>
</evidence>
<dbReference type="InterPro" id="IPR041500">
    <property type="entry name" value="RecC_C"/>
</dbReference>
<evidence type="ECO:0000259" key="11">
    <source>
        <dbReference type="Pfam" id="PF17946"/>
    </source>
</evidence>
<dbReference type="HAMAP" id="MF_01486">
    <property type="entry name" value="RecC"/>
    <property type="match status" value="1"/>
</dbReference>
<dbReference type="InterPro" id="IPR006697">
    <property type="entry name" value="RecC"/>
</dbReference>
<keyword evidence="7 10" id="KW-0067">ATP-binding</keyword>
<dbReference type="PANTHER" id="PTHR30591">
    <property type="entry name" value="RECBCD ENZYME SUBUNIT RECC"/>
    <property type="match status" value="1"/>
</dbReference>
<evidence type="ECO:0000256" key="2">
    <source>
        <dbReference type="ARBA" id="ARBA00022741"/>
    </source>
</evidence>
<dbReference type="Proteomes" id="UP001501757">
    <property type="component" value="Unassembled WGS sequence"/>
</dbReference>
<dbReference type="Pfam" id="PF04257">
    <property type="entry name" value="Exonuc_V_gamma"/>
    <property type="match status" value="1"/>
</dbReference>
<keyword evidence="5 10" id="KW-0347">Helicase</keyword>
<comment type="miscellaneous">
    <text evidence="10">In the RecBCD complex, RecB has a slow 3'-5' helicase, an exonuclease activity and loads RecA onto ssDNA, RecD has a fast 5'-3' helicase activity, while RecC stimulates the ATPase and processivity of the RecB helicase and contributes to recognition of the Chi site.</text>
</comment>
<accession>A0ABN0X513</accession>
<evidence type="ECO:0000256" key="6">
    <source>
        <dbReference type="ARBA" id="ARBA00022839"/>
    </source>
</evidence>
<reference evidence="12 13" key="1">
    <citation type="journal article" date="2019" name="Int. J. Syst. Evol. Microbiol.">
        <title>The Global Catalogue of Microorganisms (GCM) 10K type strain sequencing project: providing services to taxonomists for standard genome sequencing and annotation.</title>
        <authorList>
            <consortium name="The Broad Institute Genomics Platform"/>
            <consortium name="The Broad Institute Genome Sequencing Center for Infectious Disease"/>
            <person name="Wu L."/>
            <person name="Ma J."/>
        </authorList>
    </citation>
    <scope>NUCLEOTIDE SEQUENCE [LARGE SCALE GENOMIC DNA]</scope>
    <source>
        <strain evidence="12 13">JCM 13378</strain>
    </source>
</reference>
<comment type="similarity">
    <text evidence="10">Belongs to the RecC family.</text>
</comment>
<organism evidence="12 13">
    <name type="scientific">Bowmanella denitrificans</name>
    <dbReference type="NCBI Taxonomy" id="366582"/>
    <lineage>
        <taxon>Bacteria</taxon>
        <taxon>Pseudomonadati</taxon>
        <taxon>Pseudomonadota</taxon>
        <taxon>Gammaproteobacteria</taxon>
        <taxon>Alteromonadales</taxon>
        <taxon>Alteromonadaceae</taxon>
        <taxon>Bowmanella</taxon>
    </lineage>
</organism>
<evidence type="ECO:0000256" key="3">
    <source>
        <dbReference type="ARBA" id="ARBA00022763"/>
    </source>
</evidence>
<proteinExistence type="inferred from homology"/>
<dbReference type="PIRSF" id="PIRSF000980">
    <property type="entry name" value="RecC"/>
    <property type="match status" value="1"/>
</dbReference>
<dbReference type="Gene3D" id="1.10.10.160">
    <property type="match status" value="1"/>
</dbReference>
<sequence length="1086" mass="123677">MEVLAAQLCQYLAEDQGDIEQLFEPQPIWVQSPGMAQWLKLQVAESLGIAANLTFPLPSSFIWNQLYLRLLPELPQESAFSKDNMCWKLMAILPSLCDDPNFSAVASYLKVSEAGQELKLFQLCQKVADLFDQYLVYRPDWLLAWEQGQQVDMLAASQQAWQAQLWRELKRYTEVLQESPWHRGNLHQRLLECLSDKDCRDVLPPRLLVFGISALPVQQLEILGALAKQIEVVIFWFNPSQHYWGDLVDEKRKARAELLKAQAGDELADYLEVGNPLLASWGKQGQDFQDMLLEQGPQQHDLFVDVPPQNLLEHIQHEILNLTQRGSMLPLSAEALLEQDPSLPKIVIADNDDSLVLSSCHSRLRELEVLHDHLLGFFKRHADCHPGDVIVMMPDVADYAALIHGVFGGHRQELAISYAISDRSLAQESPLLGSFVSLNKLQLSRLGLAQVLDILEVPAVLRRFDLSEAEFNQLRHYLQDAGIRWGLDGQDKRRWHLPEDEQNTWLFGLKRLIAGYAMQTELYADSDQAPGAFIAPYAELEGQSSQVLGKLLLFVHQLCDWLVFCQTPMPLQSRTAWALEHIERMYLADDNDEQYLQGLRNALNALSRHQHQYQGDIEQRVFCQALEQQLQESGVGQRFLAGSVNFCTLMPMRSVPFKLVCLLGMNDADYPRQVTPLGFDLMQQSAPRKGDRSRRLDDKYLFLEALLSARQQLYISYQGRSAKDNQPLVPCVLLSELVDYCQLVYCRADGGPLSDSLTRVQHLQPFHPDYFDARHPLSFEPQWLALATGRHNEAEPFIVGELPYLPAQSSIGVEELIGFFIQPARGFFQLRWQARFAYQDNSLEEDEPFFLSSLDRYQLLARLVDNTASVTDKEILATRLHGEGVLPGGHAGVLALEQLQQQAESIRDSLLTYRRDLCARREILQLTIQGVDISGWQDHLYGEQLVLWRSGKVRAKDKLQLWLRLLLLCAQGVKLNQAVFVGTESEPFMLNGMPRDQAVAALNIYIQAWCDGHNQPLLLLPECAWLWLDKGDWDKVLKSFSGNDFAKGEGQDVHVARIWPELAPHQQEFIRISESLLGPLYQWSQA</sequence>
<keyword evidence="4 10" id="KW-0378">Hydrolase</keyword>
<dbReference type="InterPro" id="IPR027417">
    <property type="entry name" value="P-loop_NTPase"/>
</dbReference>
<feature type="domain" description="RecC C-terminal" evidence="11">
    <location>
        <begin position="810"/>
        <end position="1030"/>
    </location>
</feature>
<name>A0ABN0X513_9ALTE</name>
<evidence type="ECO:0000256" key="9">
    <source>
        <dbReference type="ARBA" id="ARBA00023204"/>
    </source>
</evidence>
<keyword evidence="6 10" id="KW-0269">Exonuclease</keyword>
<comment type="function">
    <text evidence="10">A helicase/nuclease that prepares dsDNA breaks (DSB) for recombinational DNA repair. Binds to DSBs and unwinds DNA via a highly rapid and processive ATP-dependent bidirectional helicase activity. Unwinds dsDNA until it encounters a Chi (crossover hotspot instigator) sequence from the 3' direction. Cuts ssDNA a few nucleotides 3' to the Chi site. The properties and activities of the enzyme are changed at Chi. The Chi-altered holoenzyme produces a long 3'-ssDNA overhang and facilitates RecA-binding to the ssDNA for homologous DNA recombination and repair. Holoenzyme degrades any linearized DNA that is unable to undergo homologous recombination. In the holoenzyme this subunit recognizes the wild-type Chi sequence, and when added to isolated RecB increases its ATP-dependent helicase processivity.</text>
</comment>
<protein>
    <recommendedName>
        <fullName evidence="10">RecBCD enzyme subunit RecC</fullName>
    </recommendedName>
    <alternativeName>
        <fullName evidence="10">Exonuclease V subunit RecC</fullName>
        <shortName evidence="10">ExoV subunit RecC</shortName>
    </alternativeName>
    <alternativeName>
        <fullName evidence="10">Helicase/nuclease RecBCD subunit RecC</fullName>
    </alternativeName>
</protein>
<dbReference type="NCBIfam" id="TIGR01450">
    <property type="entry name" value="recC"/>
    <property type="match status" value="1"/>
</dbReference>
<dbReference type="Gene3D" id="3.40.50.10930">
    <property type="match status" value="1"/>
</dbReference>
<keyword evidence="2 10" id="KW-0547">Nucleotide-binding</keyword>
<dbReference type="Pfam" id="PF17946">
    <property type="entry name" value="RecC_C"/>
    <property type="match status" value="1"/>
</dbReference>
<evidence type="ECO:0000256" key="8">
    <source>
        <dbReference type="ARBA" id="ARBA00023125"/>
    </source>
</evidence>
<dbReference type="Gene3D" id="1.10.10.990">
    <property type="match status" value="1"/>
</dbReference>
<dbReference type="InterPro" id="IPR011335">
    <property type="entry name" value="Restrct_endonuc-II-like"/>
</dbReference>
<keyword evidence="8 10" id="KW-0238">DNA-binding</keyword>